<dbReference type="RefSeq" id="WP_191867400.1">
    <property type="nucleotide sequence ID" value="NZ_BMZC01000025.1"/>
</dbReference>
<name>A0A8H9M6S4_9ALTE</name>
<evidence type="ECO:0000259" key="4">
    <source>
        <dbReference type="PROSITE" id="PS01124"/>
    </source>
</evidence>
<evidence type="ECO:0000313" key="6">
    <source>
        <dbReference type="Proteomes" id="UP000622604"/>
    </source>
</evidence>
<dbReference type="Pfam" id="PF12625">
    <property type="entry name" value="Arabinose_bd"/>
    <property type="match status" value="1"/>
</dbReference>
<keyword evidence="1" id="KW-0805">Transcription regulation</keyword>
<dbReference type="InterPro" id="IPR032687">
    <property type="entry name" value="AraC-type_N"/>
</dbReference>
<comment type="caution">
    <text evidence="5">The sequence shown here is derived from an EMBL/GenBank/DDBJ whole genome shotgun (WGS) entry which is preliminary data.</text>
</comment>
<dbReference type="SMART" id="SM00342">
    <property type="entry name" value="HTH_ARAC"/>
    <property type="match status" value="1"/>
</dbReference>
<dbReference type="SUPFAM" id="SSF46689">
    <property type="entry name" value="Homeodomain-like"/>
    <property type="match status" value="1"/>
</dbReference>
<organism evidence="5 6">
    <name type="scientific">Paraglaciecola chathamensis</name>
    <dbReference type="NCBI Taxonomy" id="368405"/>
    <lineage>
        <taxon>Bacteria</taxon>
        <taxon>Pseudomonadati</taxon>
        <taxon>Pseudomonadota</taxon>
        <taxon>Gammaproteobacteria</taxon>
        <taxon>Alteromonadales</taxon>
        <taxon>Alteromonadaceae</taxon>
        <taxon>Paraglaciecola</taxon>
    </lineage>
</organism>
<reference evidence="5" key="2">
    <citation type="submission" date="2020-09" db="EMBL/GenBank/DDBJ databases">
        <authorList>
            <person name="Sun Q."/>
            <person name="Kim S."/>
        </authorList>
    </citation>
    <scope>NUCLEOTIDE SEQUENCE</scope>
    <source>
        <strain evidence="5">KCTC 32337</strain>
    </source>
</reference>
<evidence type="ECO:0000256" key="1">
    <source>
        <dbReference type="ARBA" id="ARBA00023015"/>
    </source>
</evidence>
<dbReference type="EMBL" id="BMZC01000025">
    <property type="protein sequence ID" value="GGZ83791.1"/>
    <property type="molecule type" value="Genomic_DNA"/>
</dbReference>
<proteinExistence type="predicted"/>
<accession>A0A8H9M6S4</accession>
<gene>
    <name evidence="5" type="ORF">GCM10011274_46670</name>
</gene>
<dbReference type="PROSITE" id="PS01124">
    <property type="entry name" value="HTH_ARAC_FAMILY_2"/>
    <property type="match status" value="1"/>
</dbReference>
<dbReference type="GO" id="GO:0000976">
    <property type="term" value="F:transcription cis-regulatory region binding"/>
    <property type="evidence" value="ECO:0007669"/>
    <property type="project" value="TreeGrafter"/>
</dbReference>
<keyword evidence="2" id="KW-0238">DNA-binding</keyword>
<dbReference type="Pfam" id="PF12833">
    <property type="entry name" value="HTH_18"/>
    <property type="match status" value="1"/>
</dbReference>
<evidence type="ECO:0000256" key="2">
    <source>
        <dbReference type="ARBA" id="ARBA00023125"/>
    </source>
</evidence>
<keyword evidence="3" id="KW-0804">Transcription</keyword>
<dbReference type="InterPro" id="IPR018060">
    <property type="entry name" value="HTH_AraC"/>
</dbReference>
<dbReference type="PANTHER" id="PTHR47894">
    <property type="entry name" value="HTH-TYPE TRANSCRIPTIONAL REGULATOR GADX"/>
    <property type="match status" value="1"/>
</dbReference>
<dbReference type="Gene3D" id="1.10.10.60">
    <property type="entry name" value="Homeodomain-like"/>
    <property type="match status" value="1"/>
</dbReference>
<dbReference type="PANTHER" id="PTHR47894:SF1">
    <property type="entry name" value="HTH-TYPE TRANSCRIPTIONAL REGULATOR VQSM"/>
    <property type="match status" value="1"/>
</dbReference>
<reference evidence="5" key="1">
    <citation type="journal article" date="2014" name="Int. J. Syst. Evol. Microbiol.">
        <title>Complete genome sequence of Corynebacterium casei LMG S-19264T (=DSM 44701T), isolated from a smear-ripened cheese.</title>
        <authorList>
            <consortium name="US DOE Joint Genome Institute (JGI-PGF)"/>
            <person name="Walter F."/>
            <person name="Albersmeier A."/>
            <person name="Kalinowski J."/>
            <person name="Ruckert C."/>
        </authorList>
    </citation>
    <scope>NUCLEOTIDE SEQUENCE</scope>
    <source>
        <strain evidence="5">KCTC 32337</strain>
    </source>
</reference>
<sequence length="345" mass="39686">MEESYTVLSGWMISIKRAMELFDLDFDEACQNFKIDSRAFNNPESRTTAKNITKILNYTNAKLNRHDFSISVANQFHPNIFHALGYAMVSSESLQAALQCLANYKRVLSNTCKLTALERNSQLLVHMNLFCHKSTASPVLSYVGVELFILTVIKFSRELAGANIVPLKVLFSFPEPNHDTDYLNDYFKCDVVFNAEKTTIVFDLEQTQKQLITTNSLITQMHEKILEEFMSRIDKNDLKHVVKSKIFDLLPFGSPSQQVIAESLGFSLRNMQRKLNEQGTNYQSLLEKTRKELTLGYLKQLHLRYDEISYLVGFSYTANFNRAFKKWTGQTPSVYRESLTKSVDK</sequence>
<feature type="domain" description="HTH araC/xylS-type" evidence="4">
    <location>
        <begin position="260"/>
        <end position="338"/>
    </location>
</feature>
<protein>
    <submittedName>
        <fullName evidence="5">AraC family transcriptional regulator</fullName>
    </submittedName>
</protein>
<evidence type="ECO:0000256" key="3">
    <source>
        <dbReference type="ARBA" id="ARBA00023163"/>
    </source>
</evidence>
<evidence type="ECO:0000313" key="5">
    <source>
        <dbReference type="EMBL" id="GGZ83791.1"/>
    </source>
</evidence>
<dbReference type="InterPro" id="IPR009057">
    <property type="entry name" value="Homeodomain-like_sf"/>
</dbReference>
<dbReference type="GO" id="GO:0005829">
    <property type="term" value="C:cytosol"/>
    <property type="evidence" value="ECO:0007669"/>
    <property type="project" value="TreeGrafter"/>
</dbReference>
<dbReference type="GO" id="GO:0003700">
    <property type="term" value="F:DNA-binding transcription factor activity"/>
    <property type="evidence" value="ECO:0007669"/>
    <property type="project" value="InterPro"/>
</dbReference>
<dbReference type="Proteomes" id="UP000622604">
    <property type="component" value="Unassembled WGS sequence"/>
</dbReference>
<dbReference type="AlphaFoldDB" id="A0A8H9M6S4"/>